<feature type="transmembrane region" description="Helical" evidence="1">
    <location>
        <begin position="132"/>
        <end position="154"/>
    </location>
</feature>
<evidence type="ECO:0000313" key="3">
    <source>
        <dbReference type="Proteomes" id="UP000183988"/>
    </source>
</evidence>
<keyword evidence="1" id="KW-0472">Membrane</keyword>
<feature type="transmembrane region" description="Helical" evidence="1">
    <location>
        <begin position="253"/>
        <end position="275"/>
    </location>
</feature>
<reference evidence="2 3" key="1">
    <citation type="submission" date="2016-11" db="EMBL/GenBank/DDBJ databases">
        <authorList>
            <person name="Jaros S."/>
            <person name="Januszkiewicz K."/>
            <person name="Wedrychowicz H."/>
        </authorList>
    </citation>
    <scope>NUCLEOTIDE SEQUENCE [LARGE SCALE GENOMIC DNA]</scope>
    <source>
        <strain evidence="2 3">IBRC-M 10683</strain>
    </source>
</reference>
<organism evidence="2 3">
    <name type="scientific">Ornithinibacillus halophilus</name>
    <dbReference type="NCBI Taxonomy" id="930117"/>
    <lineage>
        <taxon>Bacteria</taxon>
        <taxon>Bacillati</taxon>
        <taxon>Bacillota</taxon>
        <taxon>Bacilli</taxon>
        <taxon>Bacillales</taxon>
        <taxon>Bacillaceae</taxon>
        <taxon>Ornithinibacillus</taxon>
    </lineage>
</organism>
<dbReference type="RefSeq" id="WP_072888808.1">
    <property type="nucleotide sequence ID" value="NZ_FQVW01000007.1"/>
</dbReference>
<accession>A0A1M5F770</accession>
<feature type="transmembrane region" description="Helical" evidence="1">
    <location>
        <begin position="75"/>
        <end position="97"/>
    </location>
</feature>
<feature type="transmembrane region" description="Helical" evidence="1">
    <location>
        <begin position="12"/>
        <end position="30"/>
    </location>
</feature>
<evidence type="ECO:0008006" key="4">
    <source>
        <dbReference type="Google" id="ProtNLM"/>
    </source>
</evidence>
<dbReference type="Proteomes" id="UP000183988">
    <property type="component" value="Unassembled WGS sequence"/>
</dbReference>
<feature type="transmembrane region" description="Helical" evidence="1">
    <location>
        <begin position="35"/>
        <end position="55"/>
    </location>
</feature>
<keyword evidence="1" id="KW-0812">Transmembrane</keyword>
<keyword evidence="3" id="KW-1185">Reference proteome</keyword>
<sequence>MQTNQSMITYAYHFLSEAIIIFLITIPIFYHKYEFVPYGSYLAVIVVFGFLFLLISNKVKYGWNIVLAPVLFGVFYILDYPIIIAAAFAVLLVWRFINIRKEALIHRENHYIVATLLLTAVVSILVHDSLVMLYPFLQFVILFLGYIFSQVYVVNSNDRKQINYRLPLYFVGLLAVGAGIFFVIFDSVRNTVLSLTQGILNGAGAALRGGSDLLSFFTVKERGWPKQTPEEAKHGDGYWDELQQFNVIEGGSILLIAGVSVILLVALGVIIYSLIKRKKRNSDASVEKSDAVSYGSLMDRNGQGQILKNPFKKYFKKPSHPIRKLVYQFEKKASKSNNGRMASETLEDWIARTRFNLNFDSYQKVRYGLKEVTDEELKELKLQLKEIETKL</sequence>
<feature type="transmembrane region" description="Helical" evidence="1">
    <location>
        <begin position="109"/>
        <end position="126"/>
    </location>
</feature>
<protein>
    <recommendedName>
        <fullName evidence="4">DUF4129 domain-containing protein</fullName>
    </recommendedName>
</protein>
<dbReference type="STRING" id="930117.SAMN05216225_100778"/>
<dbReference type="AlphaFoldDB" id="A0A1M5F770"/>
<gene>
    <name evidence="2" type="ORF">SAMN05216225_100778</name>
</gene>
<dbReference type="EMBL" id="FQVW01000007">
    <property type="protein sequence ID" value="SHF87228.1"/>
    <property type="molecule type" value="Genomic_DNA"/>
</dbReference>
<dbReference type="OrthoDB" id="2352496at2"/>
<keyword evidence="1" id="KW-1133">Transmembrane helix</keyword>
<proteinExistence type="predicted"/>
<name>A0A1M5F770_9BACI</name>
<feature type="transmembrane region" description="Helical" evidence="1">
    <location>
        <begin position="166"/>
        <end position="185"/>
    </location>
</feature>
<evidence type="ECO:0000256" key="1">
    <source>
        <dbReference type="SAM" id="Phobius"/>
    </source>
</evidence>
<evidence type="ECO:0000313" key="2">
    <source>
        <dbReference type="EMBL" id="SHF87228.1"/>
    </source>
</evidence>